<evidence type="ECO:0000256" key="8">
    <source>
        <dbReference type="SAM" id="Phobius"/>
    </source>
</evidence>
<feature type="transmembrane region" description="Helical" evidence="8">
    <location>
        <begin position="303"/>
        <end position="323"/>
    </location>
</feature>
<dbReference type="NCBIfam" id="TIGR00912">
    <property type="entry name" value="2A0309"/>
    <property type="match status" value="1"/>
</dbReference>
<dbReference type="Pfam" id="PF03845">
    <property type="entry name" value="Spore_permease"/>
    <property type="match status" value="1"/>
</dbReference>
<feature type="transmembrane region" description="Helical" evidence="8">
    <location>
        <begin position="335"/>
        <end position="358"/>
    </location>
</feature>
<comment type="similarity">
    <text evidence="2">Belongs to the amino acid-polyamine-organocation (APC) superfamily. Spore germination protein (SGP) (TC 2.A.3.9) family.</text>
</comment>
<feature type="transmembrane region" description="Helical" evidence="8">
    <location>
        <begin position="77"/>
        <end position="95"/>
    </location>
</feature>
<keyword evidence="6 8" id="KW-1133">Transmembrane helix</keyword>
<evidence type="ECO:0000256" key="6">
    <source>
        <dbReference type="ARBA" id="ARBA00022989"/>
    </source>
</evidence>
<comment type="caution">
    <text evidence="9">The sequence shown here is derived from an EMBL/GenBank/DDBJ whole genome shotgun (WGS) entry which is preliminary data.</text>
</comment>
<dbReference type="EMBL" id="QOCW01000014">
    <property type="protein sequence ID" value="RBW69009.1"/>
    <property type="molecule type" value="Genomic_DNA"/>
</dbReference>
<proteinExistence type="inferred from homology"/>
<accession>A0A366XW66</accession>
<dbReference type="PANTHER" id="PTHR34975">
    <property type="entry name" value="SPORE GERMINATION PROTEIN A2"/>
    <property type="match status" value="1"/>
</dbReference>
<evidence type="ECO:0000313" key="10">
    <source>
        <dbReference type="Proteomes" id="UP000253314"/>
    </source>
</evidence>
<organism evidence="9 10">
    <name type="scientific">Bacillus taeanensis</name>
    <dbReference type="NCBI Taxonomy" id="273032"/>
    <lineage>
        <taxon>Bacteria</taxon>
        <taxon>Bacillati</taxon>
        <taxon>Bacillota</taxon>
        <taxon>Bacilli</taxon>
        <taxon>Bacillales</taxon>
        <taxon>Bacillaceae</taxon>
        <taxon>Bacillus</taxon>
    </lineage>
</organism>
<evidence type="ECO:0000256" key="1">
    <source>
        <dbReference type="ARBA" id="ARBA00004141"/>
    </source>
</evidence>
<dbReference type="PANTHER" id="PTHR34975:SF2">
    <property type="entry name" value="SPORE GERMINATION PROTEIN A2"/>
    <property type="match status" value="1"/>
</dbReference>
<dbReference type="Proteomes" id="UP000253314">
    <property type="component" value="Unassembled WGS sequence"/>
</dbReference>
<dbReference type="RefSeq" id="WP_113806658.1">
    <property type="nucleotide sequence ID" value="NZ_QOCW01000014.1"/>
</dbReference>
<keyword evidence="3" id="KW-0813">Transport</keyword>
<evidence type="ECO:0000256" key="5">
    <source>
        <dbReference type="ARBA" id="ARBA00022692"/>
    </source>
</evidence>
<sequence>MEKAKISPIQLFALIYLFELGSAVVVSIGISAKKDAWLAILLGLAGGILLFFMYRYLYLQYPEKTLTGYIKEIFGKYLGWIIGLCYIVYFLNISMRVLRDFGDLLLASTLPKTPLLPINAFMILAVSYVVFHGIEVIGRTAEVFIVVLLILGITGNALIHISGNVNYQNLLPVLEEGWKPILTTAFPETIAIPFGELIVFTMLFPYLNKTKTLTKTVLYAMILSGLTLSYTLAINIAVLGVDRVSRSTFPLLSTIGMVNIAEFLQRLDAFVVFTLIIGGFFKITIFFYGALIGIRDLFKFQKYMQMILPIALIVLYSSMTIASNFPEHIKEGLKIFTNTAHITFQLIIPLLMCIITVIKKRLKAK</sequence>
<evidence type="ECO:0000313" key="9">
    <source>
        <dbReference type="EMBL" id="RBW69009.1"/>
    </source>
</evidence>
<evidence type="ECO:0000256" key="7">
    <source>
        <dbReference type="ARBA" id="ARBA00023136"/>
    </source>
</evidence>
<evidence type="ECO:0000256" key="3">
    <source>
        <dbReference type="ARBA" id="ARBA00022448"/>
    </source>
</evidence>
<feature type="transmembrane region" description="Helical" evidence="8">
    <location>
        <begin position="12"/>
        <end position="30"/>
    </location>
</feature>
<comment type="subcellular location">
    <subcellularLocation>
        <location evidence="1">Membrane</location>
        <topology evidence="1">Multi-pass membrane protein</topology>
    </subcellularLocation>
</comment>
<feature type="transmembrane region" description="Helical" evidence="8">
    <location>
        <begin position="181"/>
        <end position="204"/>
    </location>
</feature>
<feature type="transmembrane region" description="Helical" evidence="8">
    <location>
        <begin position="115"/>
        <end position="131"/>
    </location>
</feature>
<keyword evidence="5 8" id="KW-0812">Transmembrane</keyword>
<protein>
    <submittedName>
        <fullName evidence="9">Uncharacterized protein</fullName>
    </submittedName>
</protein>
<evidence type="ECO:0000256" key="2">
    <source>
        <dbReference type="ARBA" id="ARBA00007998"/>
    </source>
</evidence>
<dbReference type="AlphaFoldDB" id="A0A366XW66"/>
<feature type="transmembrane region" description="Helical" evidence="8">
    <location>
        <begin position="269"/>
        <end position="291"/>
    </location>
</feature>
<dbReference type="GO" id="GO:0009847">
    <property type="term" value="P:spore germination"/>
    <property type="evidence" value="ECO:0007669"/>
    <property type="project" value="InterPro"/>
</dbReference>
<reference evidence="9 10" key="1">
    <citation type="submission" date="2018-07" db="EMBL/GenBank/DDBJ databases">
        <title>Lottiidibacillus patelloidae gen. nov., sp. nov., isolated from the intestinal tract of a marine limpet and the reclassification of B. taeanensis BH030017T, B. algicola KMM 3737T and B. hwajinpoensis SW-72T as genus Lottiidibacillus.</title>
        <authorList>
            <person name="Liu R."/>
            <person name="Huang Z."/>
        </authorList>
    </citation>
    <scope>NUCLEOTIDE SEQUENCE [LARGE SCALE GENOMIC DNA]</scope>
    <source>
        <strain evidence="9 10">BH030017</strain>
    </source>
</reference>
<keyword evidence="4" id="KW-0309">Germination</keyword>
<evidence type="ECO:0000256" key="4">
    <source>
        <dbReference type="ARBA" id="ARBA00022544"/>
    </source>
</evidence>
<dbReference type="InterPro" id="IPR004761">
    <property type="entry name" value="Spore_GerAB"/>
</dbReference>
<gene>
    <name evidence="9" type="ORF">DS031_13810</name>
</gene>
<keyword evidence="7 8" id="KW-0472">Membrane</keyword>
<dbReference type="OrthoDB" id="1891864at2"/>
<dbReference type="GO" id="GO:0016020">
    <property type="term" value="C:membrane"/>
    <property type="evidence" value="ECO:0007669"/>
    <property type="project" value="UniProtKB-SubCell"/>
</dbReference>
<name>A0A366XW66_9BACI</name>
<feature type="transmembrane region" description="Helical" evidence="8">
    <location>
        <begin position="143"/>
        <end position="161"/>
    </location>
</feature>
<keyword evidence="10" id="KW-1185">Reference proteome</keyword>
<feature type="transmembrane region" description="Helical" evidence="8">
    <location>
        <begin position="216"/>
        <end position="241"/>
    </location>
</feature>
<feature type="transmembrane region" description="Helical" evidence="8">
    <location>
        <begin position="36"/>
        <end position="57"/>
    </location>
</feature>